<dbReference type="AlphaFoldDB" id="A0A398CYC6"/>
<sequence length="170" mass="19741">MYALNFDRFRELSALEEGQEFREKMESAGYSSFYSFVEQFRRELQAYTDHSAAGVLLLIDRGRRLFPEPGRFSPSWDALWDELESVCMAKNETLAAIAPSEREGEWQVLIDNPYLPQQVVCYPALAFVDAVYLYAYFLRDLKPNEHLRLQKITPFLVRTGNRHASVFPTS</sequence>
<dbReference type="RefSeq" id="WP_119148007.1">
    <property type="nucleotide sequence ID" value="NZ_JBHSOV010000005.1"/>
</dbReference>
<evidence type="ECO:0000313" key="1">
    <source>
        <dbReference type="EMBL" id="RIE04807.1"/>
    </source>
</evidence>
<keyword evidence="2" id="KW-1185">Reference proteome</keyword>
<dbReference type="OrthoDB" id="2678291at2"/>
<comment type="caution">
    <text evidence="1">The sequence shown here is derived from an EMBL/GenBank/DDBJ whole genome shotgun (WGS) entry which is preliminary data.</text>
</comment>
<proteinExistence type="predicted"/>
<organism evidence="1 2">
    <name type="scientific">Cohnella faecalis</name>
    <dbReference type="NCBI Taxonomy" id="2315694"/>
    <lineage>
        <taxon>Bacteria</taxon>
        <taxon>Bacillati</taxon>
        <taxon>Bacillota</taxon>
        <taxon>Bacilli</taxon>
        <taxon>Bacillales</taxon>
        <taxon>Paenibacillaceae</taxon>
        <taxon>Cohnella</taxon>
    </lineage>
</organism>
<dbReference type="Proteomes" id="UP000266340">
    <property type="component" value="Unassembled WGS sequence"/>
</dbReference>
<gene>
    <name evidence="1" type="ORF">D3H35_04885</name>
</gene>
<protein>
    <submittedName>
        <fullName evidence="1">Uncharacterized protein</fullName>
    </submittedName>
</protein>
<accession>A0A398CYC6</accession>
<dbReference type="EMBL" id="QXJM01000023">
    <property type="protein sequence ID" value="RIE04807.1"/>
    <property type="molecule type" value="Genomic_DNA"/>
</dbReference>
<reference evidence="1 2" key="1">
    <citation type="submission" date="2018-09" db="EMBL/GenBank/DDBJ databases">
        <title>Cohnella cavernae sp. nov., isolated from a karst cave.</title>
        <authorList>
            <person name="Zhu H."/>
        </authorList>
    </citation>
    <scope>NUCLEOTIDE SEQUENCE [LARGE SCALE GENOMIC DNA]</scope>
    <source>
        <strain evidence="1 2">K2E09-144</strain>
    </source>
</reference>
<name>A0A398CYC6_9BACL</name>
<evidence type="ECO:0000313" key="2">
    <source>
        <dbReference type="Proteomes" id="UP000266340"/>
    </source>
</evidence>